<accession>A0A419IAK1</accession>
<gene>
    <name evidence="2" type="ORF">D5S19_02545</name>
</gene>
<dbReference type="Pfam" id="PF06197">
    <property type="entry name" value="DUF998"/>
    <property type="match status" value="1"/>
</dbReference>
<feature type="transmembrane region" description="Helical" evidence="1">
    <location>
        <begin position="98"/>
        <end position="118"/>
    </location>
</feature>
<keyword evidence="3" id="KW-1185">Reference proteome</keyword>
<feature type="transmembrane region" description="Helical" evidence="1">
    <location>
        <begin position="130"/>
        <end position="150"/>
    </location>
</feature>
<sequence>MIAEEQPVPTSAIPRTAVSPVHGRLALVGIGVAVVIAADLHLRLSTQVSPVWQTLSEYVYGRLGDRSAAPLFGTMCLALALGSLALLAGLVRARRSPAVVVLLGVWCAGLTVCATVPVDPDGQARTFDGQLHNVAALTAFLALPTAALLLTRRGQLTCPWEQRRTAIRCLALGSFASVAVVLGGFVLTLLTDPTQQEVTLGLFERLLFTVDLALLLTMVRPLLAVSRKA</sequence>
<dbReference type="OrthoDB" id="3619329at2"/>
<comment type="caution">
    <text evidence="2">The sequence shown here is derived from an EMBL/GenBank/DDBJ whole genome shotgun (WGS) entry which is preliminary data.</text>
</comment>
<dbReference type="InterPro" id="IPR009339">
    <property type="entry name" value="DUF998"/>
</dbReference>
<organism evidence="2 3">
    <name type="scientific">Amycolatopsis panacis</name>
    <dbReference type="NCBI Taxonomy" id="2340917"/>
    <lineage>
        <taxon>Bacteria</taxon>
        <taxon>Bacillati</taxon>
        <taxon>Actinomycetota</taxon>
        <taxon>Actinomycetes</taxon>
        <taxon>Pseudonocardiales</taxon>
        <taxon>Pseudonocardiaceae</taxon>
        <taxon>Amycolatopsis</taxon>
    </lineage>
</organism>
<reference evidence="2 3" key="1">
    <citation type="submission" date="2018-09" db="EMBL/GenBank/DDBJ databases">
        <title>YIM PH 21725 draft genome.</title>
        <authorList>
            <person name="Miao C."/>
        </authorList>
    </citation>
    <scope>NUCLEOTIDE SEQUENCE [LARGE SCALE GENOMIC DNA]</scope>
    <source>
        <strain evidence="3">YIM PH21725</strain>
    </source>
</reference>
<evidence type="ECO:0000256" key="1">
    <source>
        <dbReference type="SAM" id="Phobius"/>
    </source>
</evidence>
<feature type="transmembrane region" description="Helical" evidence="1">
    <location>
        <begin position="68"/>
        <end position="91"/>
    </location>
</feature>
<name>A0A419IAK1_9PSEU</name>
<dbReference type="EMBL" id="QZFV01000032">
    <property type="protein sequence ID" value="RJQ90623.1"/>
    <property type="molecule type" value="Genomic_DNA"/>
</dbReference>
<dbReference type="Proteomes" id="UP000285112">
    <property type="component" value="Unassembled WGS sequence"/>
</dbReference>
<keyword evidence="1" id="KW-0812">Transmembrane</keyword>
<feature type="transmembrane region" description="Helical" evidence="1">
    <location>
        <begin position="202"/>
        <end position="223"/>
    </location>
</feature>
<dbReference type="AlphaFoldDB" id="A0A419IAK1"/>
<protein>
    <submittedName>
        <fullName evidence="2">DUF998 domain-containing protein</fullName>
    </submittedName>
</protein>
<feature type="transmembrane region" description="Helical" evidence="1">
    <location>
        <begin position="25"/>
        <end position="44"/>
    </location>
</feature>
<feature type="transmembrane region" description="Helical" evidence="1">
    <location>
        <begin position="170"/>
        <end position="190"/>
    </location>
</feature>
<keyword evidence="1" id="KW-0472">Membrane</keyword>
<proteinExistence type="predicted"/>
<evidence type="ECO:0000313" key="2">
    <source>
        <dbReference type="EMBL" id="RJQ90623.1"/>
    </source>
</evidence>
<evidence type="ECO:0000313" key="3">
    <source>
        <dbReference type="Proteomes" id="UP000285112"/>
    </source>
</evidence>
<keyword evidence="1" id="KW-1133">Transmembrane helix</keyword>